<keyword evidence="4" id="KW-1185">Reference proteome</keyword>
<dbReference type="OrthoDB" id="2434756at2759"/>
<dbReference type="PaxDb" id="8355-A0A1L8G9H5"/>
<dbReference type="Pfam" id="PF06784">
    <property type="entry name" value="UPF0240"/>
    <property type="match status" value="1"/>
</dbReference>
<protein>
    <recommendedName>
        <fullName evidence="3">NADH dehydrogenase [ubiquinone] 1 alpha subcomplex assembly factor 4</fullName>
    </recommendedName>
</protein>
<organism evidence="4 5">
    <name type="scientific">Xenopus laevis</name>
    <name type="common">African clawed frog</name>
    <dbReference type="NCBI Taxonomy" id="8355"/>
    <lineage>
        <taxon>Eukaryota</taxon>
        <taxon>Metazoa</taxon>
        <taxon>Chordata</taxon>
        <taxon>Craniata</taxon>
        <taxon>Vertebrata</taxon>
        <taxon>Euteleostomi</taxon>
        <taxon>Amphibia</taxon>
        <taxon>Batrachia</taxon>
        <taxon>Anura</taxon>
        <taxon>Pipoidea</taxon>
        <taxon>Pipidae</taxon>
        <taxon>Xenopodinae</taxon>
        <taxon>Xenopus</taxon>
        <taxon>Xenopus</taxon>
    </lineage>
</organism>
<comment type="similarity">
    <text evidence="1">Belongs to the NDUFAF4 family.</text>
</comment>
<dbReference type="STRING" id="8355.A0A1L8G9H5"/>
<dbReference type="RefSeq" id="XP_018118930.1">
    <property type="nucleotide sequence ID" value="XM_018263441.2"/>
</dbReference>
<evidence type="ECO:0000256" key="2">
    <source>
        <dbReference type="ARBA" id="ARBA00011265"/>
    </source>
</evidence>
<gene>
    <name evidence="6" type="primary">ndufaf4.L</name>
    <name evidence="5" type="synonym">LOC108716895</name>
</gene>
<dbReference type="AGR" id="Xenbase:XB-GENE-5852803"/>
<evidence type="ECO:0000256" key="1">
    <source>
        <dbReference type="ARBA" id="ARBA00010698"/>
    </source>
</evidence>
<dbReference type="Proteomes" id="UP000186698">
    <property type="component" value="Chromosome 5L"/>
</dbReference>
<evidence type="ECO:0000256" key="3">
    <source>
        <dbReference type="ARBA" id="ARBA00021777"/>
    </source>
</evidence>
<comment type="subunit">
    <text evidence="2">Binds calmodulin. Interacts with NDUFAF3.</text>
</comment>
<dbReference type="KEGG" id="xla:108716895"/>
<dbReference type="PANTHER" id="PTHR13338:SF4">
    <property type="entry name" value="NADH DEHYDROGENASE [UBIQUINONE] 1 ALPHA SUBCOMPLEX ASSEMBLY FACTOR 4"/>
    <property type="match status" value="1"/>
</dbReference>
<dbReference type="AlphaFoldDB" id="A0A1L8G9H5"/>
<dbReference type="GO" id="GO:0005739">
    <property type="term" value="C:mitochondrion"/>
    <property type="evidence" value="ECO:0000318"/>
    <property type="project" value="GO_Central"/>
</dbReference>
<dbReference type="Xenbase" id="XB-GENE-5852803">
    <property type="gene designation" value="ndufaf4.L"/>
</dbReference>
<dbReference type="OMA" id="IPDQKYK"/>
<dbReference type="Bgee" id="108716895">
    <property type="expression patterns" value="Expressed in oocyte and 19 other cell types or tissues"/>
</dbReference>
<evidence type="ECO:0000313" key="5">
    <source>
        <dbReference type="RefSeq" id="XP_018118930.1"/>
    </source>
</evidence>
<sequence length="177" mass="20167">MGLNLTRALRNFNLENRAHGLIGKEKPRPAPSHPKTEDALRATKTHHPDIEDKIRNKDNLLLTRLKEVYVDSSDPSSEVQTKESASAQEELRLPKLTVNRETLMDLDVESIPKGKISVLEALTLLNNYKNSPETWTAKKISEDYHLDSKKTQALLEYFIPFNVKIIPPKDKKQITDS</sequence>
<evidence type="ECO:0000313" key="4">
    <source>
        <dbReference type="Proteomes" id="UP000186698"/>
    </source>
</evidence>
<dbReference type="InterPro" id="IPR009622">
    <property type="entry name" value="NDUFAF4"/>
</dbReference>
<reference evidence="5" key="1">
    <citation type="submission" date="2025-08" db="UniProtKB">
        <authorList>
            <consortium name="RefSeq"/>
        </authorList>
    </citation>
    <scope>IDENTIFICATION</scope>
    <source>
        <strain evidence="5">J_2021</strain>
        <tissue evidence="5">Erythrocytes</tissue>
    </source>
</reference>
<evidence type="ECO:0000313" key="6">
    <source>
        <dbReference type="Xenbase" id="XB-GENE-5852803"/>
    </source>
</evidence>
<dbReference type="GO" id="GO:0032981">
    <property type="term" value="P:mitochondrial respiratory chain complex I assembly"/>
    <property type="evidence" value="ECO:0000318"/>
    <property type="project" value="GO_Central"/>
</dbReference>
<dbReference type="PANTHER" id="PTHR13338">
    <property type="entry name" value="UPF0240 PROTEIN"/>
    <property type="match status" value="1"/>
</dbReference>
<proteinExistence type="inferred from homology"/>
<accession>A0A1L8G9H5</accession>
<dbReference type="GeneID" id="108716895"/>
<name>A0A1L8G9H5_XENLA</name>